<evidence type="ECO:0000259" key="8">
    <source>
        <dbReference type="PROSITE" id="PS51525"/>
    </source>
</evidence>
<dbReference type="InterPro" id="IPR001487">
    <property type="entry name" value="Bromodomain"/>
</dbReference>
<keyword evidence="1" id="KW-0805">Transcription regulation</keyword>
<evidence type="ECO:0000313" key="9">
    <source>
        <dbReference type="EMBL" id="KAK1439628.1"/>
    </source>
</evidence>
<dbReference type="PANTHER" id="PTHR45926">
    <property type="entry name" value="OSJNBA0053K19.4 PROTEIN"/>
    <property type="match status" value="1"/>
</dbReference>
<feature type="domain" description="NET" evidence="8">
    <location>
        <begin position="467"/>
        <end position="547"/>
    </location>
</feature>
<dbReference type="InterPro" id="IPR036427">
    <property type="entry name" value="Bromodomain-like_sf"/>
</dbReference>
<evidence type="ECO:0000256" key="5">
    <source>
        <dbReference type="SAM" id="Coils"/>
    </source>
</evidence>
<feature type="compositionally biased region" description="Low complexity" evidence="6">
    <location>
        <begin position="31"/>
        <end position="64"/>
    </location>
</feature>
<proteinExistence type="predicted"/>
<evidence type="ECO:0000256" key="4">
    <source>
        <dbReference type="PROSITE-ProRule" id="PRU00035"/>
    </source>
</evidence>
<dbReference type="Proteomes" id="UP001229421">
    <property type="component" value="Unassembled WGS sequence"/>
</dbReference>
<dbReference type="AlphaFoldDB" id="A0AAD8LHH5"/>
<dbReference type="EMBL" id="JAUHHV010000001">
    <property type="protein sequence ID" value="KAK1439628.1"/>
    <property type="molecule type" value="Genomic_DNA"/>
</dbReference>
<feature type="compositionally biased region" description="Basic and acidic residues" evidence="6">
    <location>
        <begin position="269"/>
        <end position="278"/>
    </location>
</feature>
<keyword evidence="3" id="KW-0804">Transcription</keyword>
<dbReference type="SUPFAM" id="SSF47370">
    <property type="entry name" value="Bromodomain"/>
    <property type="match status" value="1"/>
</dbReference>
<feature type="region of interest" description="Disordered" evidence="6">
    <location>
        <begin position="1"/>
        <end position="82"/>
    </location>
</feature>
<feature type="compositionally biased region" description="Polar residues" evidence="6">
    <location>
        <begin position="65"/>
        <end position="75"/>
    </location>
</feature>
<evidence type="ECO:0000259" key="7">
    <source>
        <dbReference type="PROSITE" id="PS50014"/>
    </source>
</evidence>
<accession>A0AAD8LHH5</accession>
<dbReference type="CDD" id="cd05506">
    <property type="entry name" value="Bromo_plant1"/>
    <property type="match status" value="1"/>
</dbReference>
<dbReference type="PRINTS" id="PR00503">
    <property type="entry name" value="BROMODOMAIN"/>
</dbReference>
<keyword evidence="5" id="KW-0175">Coiled coil</keyword>
<protein>
    <submittedName>
        <fullName evidence="9">Uncharacterized protein</fullName>
    </submittedName>
</protein>
<dbReference type="InterPro" id="IPR038336">
    <property type="entry name" value="NET_sf"/>
</dbReference>
<dbReference type="SMART" id="SM00297">
    <property type="entry name" value="BROMO"/>
    <property type="match status" value="1"/>
</dbReference>
<feature type="compositionally biased region" description="Basic and acidic residues" evidence="6">
    <location>
        <begin position="7"/>
        <end position="24"/>
    </location>
</feature>
<dbReference type="Gene3D" id="1.20.1270.220">
    <property type="match status" value="1"/>
</dbReference>
<dbReference type="InterPro" id="IPR027353">
    <property type="entry name" value="NET_dom"/>
</dbReference>
<dbReference type="Gene3D" id="1.20.920.10">
    <property type="entry name" value="Bromodomain-like"/>
    <property type="match status" value="1"/>
</dbReference>
<feature type="region of interest" description="Disordered" evidence="6">
    <location>
        <begin position="269"/>
        <end position="295"/>
    </location>
</feature>
<feature type="coiled-coil region" evidence="5">
    <location>
        <begin position="126"/>
        <end position="160"/>
    </location>
</feature>
<dbReference type="Pfam" id="PF00439">
    <property type="entry name" value="Bromodomain"/>
    <property type="match status" value="1"/>
</dbReference>
<dbReference type="PROSITE" id="PS51525">
    <property type="entry name" value="NET"/>
    <property type="match status" value="1"/>
</dbReference>
<feature type="compositionally biased region" description="Low complexity" evidence="6">
    <location>
        <begin position="599"/>
        <end position="629"/>
    </location>
</feature>
<name>A0AAD8LHH5_TARER</name>
<evidence type="ECO:0000256" key="3">
    <source>
        <dbReference type="ARBA" id="ARBA00023163"/>
    </source>
</evidence>
<gene>
    <name evidence="9" type="ORF">QVD17_05448</name>
</gene>
<organism evidence="9 10">
    <name type="scientific">Tagetes erecta</name>
    <name type="common">African marigold</name>
    <dbReference type="NCBI Taxonomy" id="13708"/>
    <lineage>
        <taxon>Eukaryota</taxon>
        <taxon>Viridiplantae</taxon>
        <taxon>Streptophyta</taxon>
        <taxon>Embryophyta</taxon>
        <taxon>Tracheophyta</taxon>
        <taxon>Spermatophyta</taxon>
        <taxon>Magnoliopsida</taxon>
        <taxon>eudicotyledons</taxon>
        <taxon>Gunneridae</taxon>
        <taxon>Pentapetalae</taxon>
        <taxon>asterids</taxon>
        <taxon>campanulids</taxon>
        <taxon>Asterales</taxon>
        <taxon>Asteraceae</taxon>
        <taxon>Asteroideae</taxon>
        <taxon>Heliantheae alliance</taxon>
        <taxon>Tageteae</taxon>
        <taxon>Tagetes</taxon>
    </lineage>
</organism>
<evidence type="ECO:0000256" key="2">
    <source>
        <dbReference type="ARBA" id="ARBA00023117"/>
    </source>
</evidence>
<feature type="compositionally biased region" description="Basic residues" evidence="6">
    <location>
        <begin position="279"/>
        <end position="290"/>
    </location>
</feature>
<dbReference type="Pfam" id="PF17035">
    <property type="entry name" value="BET"/>
    <property type="match status" value="1"/>
</dbReference>
<feature type="region of interest" description="Disordered" evidence="6">
    <location>
        <begin position="572"/>
        <end position="629"/>
    </location>
</feature>
<sequence length="629" mass="70171">MDPGILDPDKISKGKSKWGDDSKVYTRRSKTTTTVTAVSSPTPTPTVTATSLPTTRSASPTTTPNNAQTLATTEHVNSETTRRNLSPVVEAFDDSSVQNGQVFGNGVIKPVVVLVDGRVRINIRAAKASKNEIIELTETIKAELERVRGVAQRLEDKEAELTAVSTDVGIAGEGEGEGYNLMQYSSNDLVDRRALVRINSEMGTDYMDRRALMRINSEVGSVTDSGVRPFRHLSVSVMSNSHGVGEFAEKEKRTPKANQYYRNSDFLLSKDRLPPESNKRRKSNSGRKHSKDSGYGRVFRNCNNLLQRLMKHKFGWVFNEPVNAKQLGLHDYHDIIKHPMDLGTIKSRLAQNFYKSPMEFADDVRLTFRNAMTYNPKGQDVHLMAEQLSESFEERWGVIESEYNPDLRYGMIYDANTPTPTSRKAPHFAHAPSRMLYRSESLNLPVMTRQNPLKAMPVIRTPAPKKPKARDPNKRNMTYEEKQKLSTNLQSLPSEKLDSIVQIIKKNTALPQHDDEIEVDIDSVDIETLWELDRFVTNYKKNLSKHKRKAALAQQAMVEADDVNQAVNPSSSILEAPKENKTNDNSTPLNQGGREDNASSSSSSSSDSGSSSSDSDSDSSLSLLQMIKS</sequence>
<keyword evidence="10" id="KW-1185">Reference proteome</keyword>
<reference evidence="9" key="1">
    <citation type="journal article" date="2023" name="bioRxiv">
        <title>Improved chromosome-level genome assembly for marigold (Tagetes erecta).</title>
        <authorList>
            <person name="Jiang F."/>
            <person name="Yuan L."/>
            <person name="Wang S."/>
            <person name="Wang H."/>
            <person name="Xu D."/>
            <person name="Wang A."/>
            <person name="Fan W."/>
        </authorList>
    </citation>
    <scope>NUCLEOTIDE SEQUENCE</scope>
    <source>
        <strain evidence="9">WSJ</strain>
        <tissue evidence="9">Leaf</tissue>
    </source>
</reference>
<feature type="domain" description="Bromo" evidence="7">
    <location>
        <begin position="310"/>
        <end position="382"/>
    </location>
</feature>
<evidence type="ECO:0000256" key="6">
    <source>
        <dbReference type="SAM" id="MobiDB-lite"/>
    </source>
</evidence>
<dbReference type="InterPro" id="IPR037377">
    <property type="entry name" value="GTE_bromo"/>
</dbReference>
<evidence type="ECO:0000256" key="1">
    <source>
        <dbReference type="ARBA" id="ARBA00023015"/>
    </source>
</evidence>
<keyword evidence="2 4" id="KW-0103">Bromodomain</keyword>
<dbReference type="PROSITE" id="PS50014">
    <property type="entry name" value="BROMODOMAIN_2"/>
    <property type="match status" value="1"/>
</dbReference>
<comment type="caution">
    <text evidence="9">The sequence shown here is derived from an EMBL/GenBank/DDBJ whole genome shotgun (WGS) entry which is preliminary data.</text>
</comment>
<evidence type="ECO:0000313" key="10">
    <source>
        <dbReference type="Proteomes" id="UP001229421"/>
    </source>
</evidence>